<feature type="transmembrane region" description="Helical" evidence="5">
    <location>
        <begin position="242"/>
        <end position="264"/>
    </location>
</feature>
<sequence>DSAKTRNLYLAIIISNYYAFCFGIAIGWMNPAEFQLLKKLKATKDQEELICCLLPIGVATCCLPMGALMKYCGCKLLLYVQVLPYICAWMLFIFADSVYMLYVGRFLHGVCGAAVCQAVPIYLNEICQWKYRGAVGATYYGAILYGIIYSHVMMEHIRFQIVHVLNVVLSIPFAFVWIIPDSPFYYVSAHQLDKARSALIWLRGPNYNVDDELEIMALLVSNHMDVLQDWWLTFKESVQLTIVLRSAVLMVFHQLSGAVAIMLMDDMMREAAGPRYVTYLWFMSFSMALGHWICVLLVDRIGRRPLLVTSTLMLCACCVYFCCWFHVPVGANSSFFTKFMINVFVLAFTIGMGPLPCLLNVELILPNFRPYGCAVANALSVLSISIALFWAYFPNLKCVVFDGAIVVILLALLFVLVFLPETKNMSPMDIQRRIDTRWDVTSSDES</sequence>
<feature type="transmembrane region" description="Helical" evidence="5">
    <location>
        <begin position="76"/>
        <end position="95"/>
    </location>
</feature>
<dbReference type="Gene3D" id="1.20.1250.20">
    <property type="entry name" value="MFS general substrate transporter like domains"/>
    <property type="match status" value="1"/>
</dbReference>
<dbReference type="GO" id="GO:0016020">
    <property type="term" value="C:membrane"/>
    <property type="evidence" value="ECO:0007669"/>
    <property type="project" value="UniProtKB-SubCell"/>
</dbReference>
<keyword evidence="8" id="KW-1185">Reference proteome</keyword>
<organism evidence="7 8">
    <name type="scientific">Drosophila rubida</name>
    <dbReference type="NCBI Taxonomy" id="30044"/>
    <lineage>
        <taxon>Eukaryota</taxon>
        <taxon>Metazoa</taxon>
        <taxon>Ecdysozoa</taxon>
        <taxon>Arthropoda</taxon>
        <taxon>Hexapoda</taxon>
        <taxon>Insecta</taxon>
        <taxon>Pterygota</taxon>
        <taxon>Neoptera</taxon>
        <taxon>Endopterygota</taxon>
        <taxon>Diptera</taxon>
        <taxon>Brachycera</taxon>
        <taxon>Muscomorpha</taxon>
        <taxon>Ephydroidea</taxon>
        <taxon>Drosophilidae</taxon>
        <taxon>Drosophila</taxon>
    </lineage>
</organism>
<name>A0AAD4PPT2_9MUSC</name>
<keyword evidence="4 5" id="KW-0472">Membrane</keyword>
<dbReference type="PANTHER" id="PTHR48021:SF1">
    <property type="entry name" value="GH07001P-RELATED"/>
    <property type="match status" value="1"/>
</dbReference>
<feature type="transmembrane region" description="Helical" evidence="5">
    <location>
        <begin position="7"/>
        <end position="28"/>
    </location>
</feature>
<feature type="transmembrane region" description="Helical" evidence="5">
    <location>
        <begin position="276"/>
        <end position="298"/>
    </location>
</feature>
<keyword evidence="3 5" id="KW-1133">Transmembrane helix</keyword>
<evidence type="ECO:0000313" key="8">
    <source>
        <dbReference type="Proteomes" id="UP001200034"/>
    </source>
</evidence>
<dbReference type="SUPFAM" id="SSF103473">
    <property type="entry name" value="MFS general substrate transporter"/>
    <property type="match status" value="1"/>
</dbReference>
<evidence type="ECO:0000313" key="7">
    <source>
        <dbReference type="EMBL" id="KAH8381250.1"/>
    </source>
</evidence>
<dbReference type="InterPro" id="IPR050549">
    <property type="entry name" value="MFS_Trehalose_Transporter"/>
</dbReference>
<evidence type="ECO:0000256" key="5">
    <source>
        <dbReference type="SAM" id="Phobius"/>
    </source>
</evidence>
<dbReference type="Pfam" id="PF00083">
    <property type="entry name" value="Sugar_tr"/>
    <property type="match status" value="1"/>
</dbReference>
<dbReference type="EMBL" id="JAJJHW010000824">
    <property type="protein sequence ID" value="KAH8381250.1"/>
    <property type="molecule type" value="Genomic_DNA"/>
</dbReference>
<feature type="transmembrane region" description="Helical" evidence="5">
    <location>
        <begin position="48"/>
        <end position="69"/>
    </location>
</feature>
<protein>
    <recommendedName>
        <fullName evidence="6">Major facilitator superfamily (MFS) profile domain-containing protein</fullName>
    </recommendedName>
</protein>
<feature type="domain" description="Major facilitator superfamily (MFS) profile" evidence="6">
    <location>
        <begin position="11"/>
        <end position="423"/>
    </location>
</feature>
<evidence type="ECO:0000259" key="6">
    <source>
        <dbReference type="PROSITE" id="PS50850"/>
    </source>
</evidence>
<comment type="subcellular location">
    <subcellularLocation>
        <location evidence="1">Membrane</location>
        <topology evidence="1">Multi-pass membrane protein</topology>
    </subcellularLocation>
</comment>
<accession>A0AAD4PPT2</accession>
<dbReference type="InterPro" id="IPR036259">
    <property type="entry name" value="MFS_trans_sf"/>
</dbReference>
<comment type="caution">
    <text evidence="7">The sequence shown here is derived from an EMBL/GenBank/DDBJ whole genome shotgun (WGS) entry which is preliminary data.</text>
</comment>
<gene>
    <name evidence="7" type="ORF">KR093_000522</name>
</gene>
<dbReference type="Proteomes" id="UP001200034">
    <property type="component" value="Unassembled WGS sequence"/>
</dbReference>
<dbReference type="InterPro" id="IPR005828">
    <property type="entry name" value="MFS_sugar_transport-like"/>
</dbReference>
<dbReference type="InterPro" id="IPR020846">
    <property type="entry name" value="MFS_dom"/>
</dbReference>
<evidence type="ECO:0000256" key="3">
    <source>
        <dbReference type="ARBA" id="ARBA00022989"/>
    </source>
</evidence>
<feature type="transmembrane region" description="Helical" evidence="5">
    <location>
        <begin position="305"/>
        <end position="327"/>
    </location>
</feature>
<evidence type="ECO:0000256" key="2">
    <source>
        <dbReference type="ARBA" id="ARBA00022692"/>
    </source>
</evidence>
<reference evidence="7" key="1">
    <citation type="journal article" date="2021" name="Mol. Ecol. Resour.">
        <title>Phylogenomic analyses of the genus Drosophila reveals genomic signals of climate adaptation.</title>
        <authorList>
            <person name="Li F."/>
            <person name="Rane R.V."/>
            <person name="Luria V."/>
            <person name="Xiong Z."/>
            <person name="Chen J."/>
            <person name="Li Z."/>
            <person name="Catullo R.A."/>
            <person name="Griffin P.C."/>
            <person name="Schiffer M."/>
            <person name="Pearce S."/>
            <person name="Lee S.F."/>
            <person name="McElroy K."/>
            <person name="Stocker A."/>
            <person name="Shirriffs J."/>
            <person name="Cockerell F."/>
            <person name="Coppin C."/>
            <person name="Sgro C.M."/>
            <person name="Karger A."/>
            <person name="Cain J.W."/>
            <person name="Weber J.A."/>
            <person name="Santpere G."/>
            <person name="Kirschner M.W."/>
            <person name="Hoffmann A.A."/>
            <person name="Oakeshott J.G."/>
            <person name="Zhang G."/>
        </authorList>
    </citation>
    <scope>NUCLEOTIDE SEQUENCE</scope>
    <source>
        <strain evidence="7">BGI-SZ-2011g</strain>
    </source>
</reference>
<dbReference type="PANTHER" id="PTHR48021">
    <property type="match status" value="1"/>
</dbReference>
<feature type="transmembrane region" description="Helical" evidence="5">
    <location>
        <begin position="339"/>
        <end position="359"/>
    </location>
</feature>
<keyword evidence="2 5" id="KW-0812">Transmembrane</keyword>
<feature type="transmembrane region" description="Helical" evidence="5">
    <location>
        <begin position="160"/>
        <end position="179"/>
    </location>
</feature>
<evidence type="ECO:0000256" key="1">
    <source>
        <dbReference type="ARBA" id="ARBA00004141"/>
    </source>
</evidence>
<feature type="transmembrane region" description="Helical" evidence="5">
    <location>
        <begin position="101"/>
        <end position="123"/>
    </location>
</feature>
<dbReference type="PROSITE" id="PS50850">
    <property type="entry name" value="MFS"/>
    <property type="match status" value="1"/>
</dbReference>
<dbReference type="AlphaFoldDB" id="A0AAD4PPT2"/>
<evidence type="ECO:0000256" key="4">
    <source>
        <dbReference type="ARBA" id="ARBA00023136"/>
    </source>
</evidence>
<feature type="transmembrane region" description="Helical" evidence="5">
    <location>
        <begin position="399"/>
        <end position="419"/>
    </location>
</feature>
<dbReference type="GO" id="GO:0022857">
    <property type="term" value="F:transmembrane transporter activity"/>
    <property type="evidence" value="ECO:0007669"/>
    <property type="project" value="InterPro"/>
</dbReference>
<proteinExistence type="predicted"/>
<feature type="transmembrane region" description="Helical" evidence="5">
    <location>
        <begin position="135"/>
        <end position="154"/>
    </location>
</feature>
<feature type="non-terminal residue" evidence="7">
    <location>
        <position position="1"/>
    </location>
</feature>
<feature type="transmembrane region" description="Helical" evidence="5">
    <location>
        <begin position="371"/>
        <end position="393"/>
    </location>
</feature>